<accession>A0ACB5SXB1</accession>
<evidence type="ECO:0000313" key="2">
    <source>
        <dbReference type="Proteomes" id="UP001165064"/>
    </source>
</evidence>
<gene>
    <name evidence="1" type="ORF">Amon02_000237400</name>
</gene>
<dbReference type="Proteomes" id="UP001165064">
    <property type="component" value="Unassembled WGS sequence"/>
</dbReference>
<keyword evidence="2" id="KW-1185">Reference proteome</keyword>
<reference evidence="1" key="1">
    <citation type="submission" date="2023-04" db="EMBL/GenBank/DDBJ databases">
        <title>Ambrosiozyma monospora NBRC 10751.</title>
        <authorList>
            <person name="Ichikawa N."/>
            <person name="Sato H."/>
            <person name="Tonouchi N."/>
        </authorList>
    </citation>
    <scope>NUCLEOTIDE SEQUENCE</scope>
    <source>
        <strain evidence="1">NBRC 10751</strain>
    </source>
</reference>
<proteinExistence type="predicted"/>
<sequence>MSATAVVPLRLRILQNRASQLQHTLSRLRYTAKSIKPILTSSQQVFSYHTTTKRPLFTASSQRFNKNAINYSPLSQQRMNFSTTFVTADATANTTTTTSTNNTDTSTPLTPPKTTPEQDLAEQTFRKFRSLRSGDHLHKSFKKHNQSFSISTAFYPKDRSKNGIMYDEEDGEFIKNYKHNLTNTAEEFIQPKSVYESPTGEDNYVIAHTDAGVVIGVLDGVGGWAEQGFDSSAISRELSNNITRLFLEKGGQKSDTKQLLIDSFRKLQKEGKVKVGSTTACLGIVDADTGKLHAVNLGDSWFGVFRKVHDSYKCVYQSKEQTYYFNAPYQLSIVPQKFLELAKARKSKYLRNEPEEADIYEYQLESQDIVVFASDGLIDNLDNEAMEKIFNHAIMGPIHDDELAEINVDLLRKTVISSIDPGFKSVFSKTLTEITGQYYVGGKPDDITTVMLYVD</sequence>
<protein>
    <submittedName>
        <fullName evidence="1">Unnamed protein product</fullName>
    </submittedName>
</protein>
<dbReference type="EMBL" id="BSXS01001357">
    <property type="protein sequence ID" value="GME75936.1"/>
    <property type="molecule type" value="Genomic_DNA"/>
</dbReference>
<name>A0ACB5SXB1_AMBMO</name>
<comment type="caution">
    <text evidence="1">The sequence shown here is derived from an EMBL/GenBank/DDBJ whole genome shotgun (WGS) entry which is preliminary data.</text>
</comment>
<evidence type="ECO:0000313" key="1">
    <source>
        <dbReference type="EMBL" id="GME75936.1"/>
    </source>
</evidence>
<organism evidence="1 2">
    <name type="scientific">Ambrosiozyma monospora</name>
    <name type="common">Yeast</name>
    <name type="synonym">Endomycopsis monosporus</name>
    <dbReference type="NCBI Taxonomy" id="43982"/>
    <lineage>
        <taxon>Eukaryota</taxon>
        <taxon>Fungi</taxon>
        <taxon>Dikarya</taxon>
        <taxon>Ascomycota</taxon>
        <taxon>Saccharomycotina</taxon>
        <taxon>Pichiomycetes</taxon>
        <taxon>Pichiales</taxon>
        <taxon>Pichiaceae</taxon>
        <taxon>Ambrosiozyma</taxon>
    </lineage>
</organism>